<dbReference type="RefSeq" id="WP_161432226.1">
    <property type="nucleotide sequence ID" value="NZ_WUTT01000001.1"/>
</dbReference>
<name>A0A7X4W8I4_9GAMM</name>
<sequence length="113" mass="12040">MQEKRPNTPDLEAFQALWISAIIVYARDAAAGWTGAGVGKPAAKKAYLEAVEDLFGDRQQLARLCRPAGMDVDVVAAAIMWHLEIAEAQVAAGKGLPLLRGPEAENTGRGVQV</sequence>
<dbReference type="EMBL" id="WUTT01000001">
    <property type="protein sequence ID" value="NAW34991.1"/>
    <property type="molecule type" value="Genomic_DNA"/>
</dbReference>
<organism evidence="1 2">
    <name type="scientific">Halomonas alimentaria</name>
    <dbReference type="NCBI Taxonomy" id="147248"/>
    <lineage>
        <taxon>Bacteria</taxon>
        <taxon>Pseudomonadati</taxon>
        <taxon>Pseudomonadota</taxon>
        <taxon>Gammaproteobacteria</taxon>
        <taxon>Oceanospirillales</taxon>
        <taxon>Halomonadaceae</taxon>
        <taxon>Halomonas</taxon>
    </lineage>
</organism>
<keyword evidence="2" id="KW-1185">Reference proteome</keyword>
<reference evidence="1 2" key="1">
    <citation type="submission" date="2019-12" db="EMBL/GenBank/DDBJ databases">
        <title>Draft genome sequencing of Halomonas alimentaria DSM 15356.</title>
        <authorList>
            <person name="Pandiyan K."/>
            <person name="Kushwaha P."/>
            <person name="Gowdham M."/>
            <person name="Chakdar H."/>
            <person name="Singh A."/>
            <person name="Kumar M."/>
            <person name="Saxena A.K."/>
        </authorList>
    </citation>
    <scope>NUCLEOTIDE SEQUENCE [LARGE SCALE GENOMIC DNA]</scope>
    <source>
        <strain evidence="1 2">DSM 15356</strain>
    </source>
</reference>
<comment type="caution">
    <text evidence="1">The sequence shown here is derived from an EMBL/GenBank/DDBJ whole genome shotgun (WGS) entry which is preliminary data.</text>
</comment>
<evidence type="ECO:0000313" key="2">
    <source>
        <dbReference type="Proteomes" id="UP000487929"/>
    </source>
</evidence>
<evidence type="ECO:0000313" key="1">
    <source>
        <dbReference type="EMBL" id="NAW34991.1"/>
    </source>
</evidence>
<accession>A0A7X4W8I4</accession>
<dbReference type="Proteomes" id="UP000487929">
    <property type="component" value="Unassembled WGS sequence"/>
</dbReference>
<proteinExistence type="predicted"/>
<gene>
    <name evidence="1" type="ORF">GRB96_11255</name>
</gene>
<protein>
    <submittedName>
        <fullName evidence="1">Uncharacterized protein</fullName>
    </submittedName>
</protein>
<dbReference type="AlphaFoldDB" id="A0A7X4W8I4"/>